<reference evidence="3 4" key="1">
    <citation type="submission" date="2016-10" db="EMBL/GenBank/DDBJ databases">
        <authorList>
            <person name="de Groot N.N."/>
        </authorList>
    </citation>
    <scope>NUCLEOTIDE SEQUENCE [LARGE SCALE GENOMIC DNA]</scope>
    <source>
        <strain evidence="3 4">DSM 12130</strain>
    </source>
</reference>
<dbReference type="SUPFAM" id="SSF64076">
    <property type="entry name" value="MTH938-like"/>
    <property type="match status" value="1"/>
</dbReference>
<dbReference type="Pfam" id="PF04430">
    <property type="entry name" value="DUF498"/>
    <property type="match status" value="1"/>
</dbReference>
<dbReference type="FunFam" id="3.40.1230.10:FF:000001">
    <property type="entry name" value="Adipogenesis-associated, Mth938 domain-containing"/>
    <property type="match status" value="1"/>
</dbReference>
<organism evidence="3 4">
    <name type="scientific">Desulforhopalus singaporensis</name>
    <dbReference type="NCBI Taxonomy" id="91360"/>
    <lineage>
        <taxon>Bacteria</taxon>
        <taxon>Pseudomonadati</taxon>
        <taxon>Thermodesulfobacteriota</taxon>
        <taxon>Desulfobulbia</taxon>
        <taxon>Desulfobulbales</taxon>
        <taxon>Desulfocapsaceae</taxon>
        <taxon>Desulforhopalus</taxon>
    </lineage>
</organism>
<protein>
    <submittedName>
        <fullName evidence="3">Uncharacterized protein</fullName>
    </submittedName>
</protein>
<dbReference type="PANTHER" id="PTHR15811">
    <property type="entry name" value="MTH938 DOMAIN-CONTAINING PROTEIN"/>
    <property type="match status" value="1"/>
</dbReference>
<evidence type="ECO:0000313" key="4">
    <source>
        <dbReference type="Proteomes" id="UP000199073"/>
    </source>
</evidence>
<dbReference type="InterPro" id="IPR036748">
    <property type="entry name" value="MTH938-like_sf"/>
</dbReference>
<keyword evidence="2" id="KW-0963">Cytoplasm</keyword>
<keyword evidence="4" id="KW-1185">Reference proteome</keyword>
<dbReference type="GO" id="GO:0005737">
    <property type="term" value="C:cytoplasm"/>
    <property type="evidence" value="ECO:0007669"/>
    <property type="project" value="UniProtKB-SubCell"/>
</dbReference>
<dbReference type="InterPro" id="IPR007523">
    <property type="entry name" value="NDUFAF3/AAMDC"/>
</dbReference>
<dbReference type="AlphaFoldDB" id="A0A1H0LDL6"/>
<dbReference type="STRING" id="91360.SAMN05660330_00761"/>
<evidence type="ECO:0000256" key="1">
    <source>
        <dbReference type="ARBA" id="ARBA00004496"/>
    </source>
</evidence>
<proteinExistence type="predicted"/>
<accession>A0A1H0LDL6</accession>
<dbReference type="EMBL" id="FNJI01000004">
    <property type="protein sequence ID" value="SDO66182.1"/>
    <property type="molecule type" value="Genomic_DNA"/>
</dbReference>
<dbReference type="RefSeq" id="WP_092219941.1">
    <property type="nucleotide sequence ID" value="NZ_FNJI01000004.1"/>
</dbReference>
<comment type="subcellular location">
    <subcellularLocation>
        <location evidence="1">Cytoplasm</location>
    </subcellularLocation>
</comment>
<dbReference type="PANTHER" id="PTHR15811:SF5">
    <property type="entry name" value="MTH938 DOMAIN-CONTAINING PROTEIN"/>
    <property type="match status" value="1"/>
</dbReference>
<dbReference type="OrthoDB" id="1493668at2"/>
<dbReference type="Gene3D" id="3.40.1230.10">
    <property type="entry name" value="MTH938-like"/>
    <property type="match status" value="1"/>
</dbReference>
<name>A0A1H0LDL6_9BACT</name>
<evidence type="ECO:0000313" key="3">
    <source>
        <dbReference type="EMBL" id="SDO66182.1"/>
    </source>
</evidence>
<sequence>MANGEAGVKTSPRILSYGWGKMEIEGLGRGKDFKLWPGGGRPWDWSEYGTGHRAGVQPGDIEELIDSGCTTIILTTGRMRRLRVPREIVDQLEDRNIKAIVADTRKGISTYNEYVARGERVGGLFHSTC</sequence>
<dbReference type="Proteomes" id="UP000199073">
    <property type="component" value="Unassembled WGS sequence"/>
</dbReference>
<evidence type="ECO:0000256" key="2">
    <source>
        <dbReference type="ARBA" id="ARBA00022490"/>
    </source>
</evidence>
<gene>
    <name evidence="3" type="ORF">SAMN05660330_00761</name>
</gene>